<dbReference type="InterPro" id="IPR006620">
    <property type="entry name" value="Pro_4_hyd_alph"/>
</dbReference>
<keyword evidence="3" id="KW-0223">Dioxygenase</keyword>
<dbReference type="OrthoDB" id="14481at10239"/>
<dbReference type="Pfam" id="PF13640">
    <property type="entry name" value="2OG-FeII_Oxy_3"/>
    <property type="match status" value="1"/>
</dbReference>
<dbReference type="EMBL" id="KJ019071">
    <property type="protein sequence ID" value="AIX24494.1"/>
    <property type="molecule type" value="Genomic_DNA"/>
</dbReference>
<keyword evidence="2" id="KW-0479">Metal-binding</keyword>
<evidence type="ECO:0000259" key="6">
    <source>
        <dbReference type="PROSITE" id="PS51471"/>
    </source>
</evidence>
<dbReference type="GeneID" id="24171780"/>
<dbReference type="RefSeq" id="YP_009133710.1">
    <property type="nucleotide sequence ID" value="NC_026924.1"/>
</dbReference>
<dbReference type="PROSITE" id="PS51471">
    <property type="entry name" value="FE2OG_OXY"/>
    <property type="match status" value="1"/>
</dbReference>
<dbReference type="KEGG" id="vg:24171780"/>
<evidence type="ECO:0000313" key="7">
    <source>
        <dbReference type="EMBL" id="AIX24494.1"/>
    </source>
</evidence>
<sequence>MNFLDYVSLYDIEDDAFCDSVVSEYSTWEWETHQWGHEYDSECHYEDDSAENLFPVKESNLLYNICDTVFSDYSRKFEIGLVNFAVPKYARYNTGSFLRVHYDHAKDLFDGKERGIPICTLVGLLNDDFEGGDFYLRNEDMELEKGHILIFPSIFLYPHEVKKVTKGVRNSFVSWAW</sequence>
<evidence type="ECO:0000256" key="4">
    <source>
        <dbReference type="ARBA" id="ARBA00023002"/>
    </source>
</evidence>
<accession>A0A0E3FDN5</accession>
<reference evidence="7 8" key="1">
    <citation type="submission" date="2013-12" db="EMBL/GenBank/DDBJ databases">
        <title>Ecological redundancy of diverse viral populations within a natural community.</title>
        <authorList>
            <person name="Gregory A.C."/>
            <person name="LaButti K."/>
            <person name="Copeland A."/>
            <person name="Woyke T."/>
            <person name="Sullivan M.B."/>
        </authorList>
    </citation>
    <scope>NUCLEOTIDE SEQUENCE [LARGE SCALE GENOMIC DNA]</scope>
    <source>
        <strain evidence="7">Syn7803US105</strain>
    </source>
</reference>
<dbReference type="GO" id="GO:0051213">
    <property type="term" value="F:dioxygenase activity"/>
    <property type="evidence" value="ECO:0007669"/>
    <property type="project" value="UniProtKB-KW"/>
</dbReference>
<dbReference type="InterPro" id="IPR044862">
    <property type="entry name" value="Pro_4_hyd_alph_FE2OG_OXY"/>
</dbReference>
<dbReference type="GO" id="GO:0016705">
    <property type="term" value="F:oxidoreductase activity, acting on paired donors, with incorporation or reduction of molecular oxygen"/>
    <property type="evidence" value="ECO:0007669"/>
    <property type="project" value="InterPro"/>
</dbReference>
<dbReference type="GO" id="GO:0031418">
    <property type="term" value="F:L-ascorbic acid binding"/>
    <property type="evidence" value="ECO:0007669"/>
    <property type="project" value="InterPro"/>
</dbReference>
<dbReference type="InterPro" id="IPR005123">
    <property type="entry name" value="Oxoglu/Fe-dep_dioxygenase_dom"/>
</dbReference>
<keyword evidence="8" id="KW-1185">Reference proteome</keyword>
<name>A0A0E3FDN5_9CAUD</name>
<dbReference type="GO" id="GO:0005506">
    <property type="term" value="F:iron ion binding"/>
    <property type="evidence" value="ECO:0007669"/>
    <property type="project" value="InterPro"/>
</dbReference>
<feature type="domain" description="Fe2OG dioxygenase" evidence="6">
    <location>
        <begin position="83"/>
        <end position="177"/>
    </location>
</feature>
<evidence type="ECO:0000256" key="1">
    <source>
        <dbReference type="ARBA" id="ARBA00001961"/>
    </source>
</evidence>
<gene>
    <name evidence="7" type="ORF">Syn7803US105_150</name>
</gene>
<proteinExistence type="predicted"/>
<evidence type="ECO:0000256" key="5">
    <source>
        <dbReference type="ARBA" id="ARBA00023004"/>
    </source>
</evidence>
<evidence type="ECO:0000256" key="2">
    <source>
        <dbReference type="ARBA" id="ARBA00022723"/>
    </source>
</evidence>
<evidence type="ECO:0000256" key="3">
    <source>
        <dbReference type="ARBA" id="ARBA00022964"/>
    </source>
</evidence>
<keyword evidence="5" id="KW-0408">Iron</keyword>
<evidence type="ECO:0000313" key="8">
    <source>
        <dbReference type="Proteomes" id="UP000033010"/>
    </source>
</evidence>
<dbReference type="SMART" id="SM00702">
    <property type="entry name" value="P4Hc"/>
    <property type="match status" value="1"/>
</dbReference>
<organism evidence="7 8">
    <name type="scientific">Synechococcus phage ACG-2014g</name>
    <dbReference type="NCBI Taxonomy" id="1493512"/>
    <lineage>
        <taxon>Viruses</taxon>
        <taxon>Duplodnaviria</taxon>
        <taxon>Heunggongvirae</taxon>
        <taxon>Uroviricota</taxon>
        <taxon>Caudoviricetes</taxon>
        <taxon>Pantevenvirales</taxon>
        <taxon>Kyanoviridae</taxon>
        <taxon>Macariavirus</taxon>
        <taxon>Macariavirus tuscon14g</taxon>
    </lineage>
</organism>
<dbReference type="Gene3D" id="2.60.120.620">
    <property type="entry name" value="q2cbj1_9rhob like domain"/>
    <property type="match status" value="1"/>
</dbReference>
<comment type="cofactor">
    <cofactor evidence="1">
        <name>L-ascorbate</name>
        <dbReference type="ChEBI" id="CHEBI:38290"/>
    </cofactor>
</comment>
<protein>
    <recommendedName>
        <fullName evidence="6">Fe2OG dioxygenase domain-containing protein</fullName>
    </recommendedName>
</protein>
<dbReference type="Proteomes" id="UP000033010">
    <property type="component" value="Segment"/>
</dbReference>
<keyword evidence="4" id="KW-0560">Oxidoreductase</keyword>